<organism evidence="3 4">
    <name type="scientific">Cucurbita moschata</name>
    <name type="common">Winter crookneck squash</name>
    <name type="synonym">Cucurbita pepo var. moschata</name>
    <dbReference type="NCBI Taxonomy" id="3662"/>
    <lineage>
        <taxon>Eukaryota</taxon>
        <taxon>Viridiplantae</taxon>
        <taxon>Streptophyta</taxon>
        <taxon>Embryophyta</taxon>
        <taxon>Tracheophyta</taxon>
        <taxon>Spermatophyta</taxon>
        <taxon>Magnoliopsida</taxon>
        <taxon>eudicotyledons</taxon>
        <taxon>Gunneridae</taxon>
        <taxon>Pentapetalae</taxon>
        <taxon>rosids</taxon>
        <taxon>fabids</taxon>
        <taxon>Cucurbitales</taxon>
        <taxon>Cucurbitaceae</taxon>
        <taxon>Cucurbiteae</taxon>
        <taxon>Cucurbita</taxon>
    </lineage>
</organism>
<evidence type="ECO:0000256" key="1">
    <source>
        <dbReference type="ARBA" id="ARBA00010020"/>
    </source>
</evidence>
<evidence type="ECO:0000313" key="4">
    <source>
        <dbReference type="RefSeq" id="XP_022961327.1"/>
    </source>
</evidence>
<dbReference type="GeneID" id="111461850"/>
<evidence type="ECO:0000313" key="3">
    <source>
        <dbReference type="Proteomes" id="UP000504609"/>
    </source>
</evidence>
<proteinExistence type="inferred from homology"/>
<dbReference type="Gene3D" id="6.10.140.1620">
    <property type="match status" value="1"/>
</dbReference>
<dbReference type="PANTHER" id="PTHR10460">
    <property type="entry name" value="ABL INTERACTOR FAMILY MEMBER"/>
    <property type="match status" value="1"/>
</dbReference>
<dbReference type="PANTHER" id="PTHR10460:SF11">
    <property type="entry name" value="PROTEIN ABIL5-RELATED"/>
    <property type="match status" value="1"/>
</dbReference>
<dbReference type="RefSeq" id="XP_022961327.1">
    <property type="nucleotide sequence ID" value="XM_023105559.1"/>
</dbReference>
<comment type="similarity">
    <text evidence="1">Belongs to the ABI family.</text>
</comment>
<protein>
    <submittedName>
        <fullName evidence="4">Uncharacterized protein LOC111461850 isoform X1</fullName>
    </submittedName>
</protein>
<dbReference type="InterPro" id="IPR028457">
    <property type="entry name" value="ABI"/>
</dbReference>
<accession>A0A6J1H9X1</accession>
<reference evidence="4" key="1">
    <citation type="submission" date="2025-08" db="UniProtKB">
        <authorList>
            <consortium name="RefSeq"/>
        </authorList>
    </citation>
    <scope>IDENTIFICATION</scope>
    <source>
        <tissue evidence="4">Young leaves</tissue>
    </source>
</reference>
<keyword evidence="3" id="KW-1185">Reference proteome</keyword>
<name>A0A6J1H9X1_CUCMO</name>
<sequence>MVRFENTSHGPTVIVFLRLETKGTVKRMLSSISSSGLNAEAEAEEGACFQNSLLIQTLCRFSGVISFSALEYSRTLCRKITKGIGQAQFVLYWLSSKELKGLRSQLHQAADYCETTFLKTNEKNEVVENTKEYLCRAMVAVVDHLGSVTSNLEICISQTNAFNDVELRLNCLNQRLLSCKQYAQKLELSRLRWCENLPRYHPRYVSPVSNSAEPLNRSSSINQCRELKDLPLAKGDIFTEKPTPVLLYKFYTYNLFPPKNLTHGFPSKKDEKEKTLDTLQKAILPADDHGLSARSKAPNPTFYFQVSHQKRGRHRKSKLGSDILSLLKRTKQIASLKDHL</sequence>
<evidence type="ECO:0000256" key="2">
    <source>
        <dbReference type="ARBA" id="ARBA00025223"/>
    </source>
</evidence>
<dbReference type="AlphaFoldDB" id="A0A6J1H9X1"/>
<dbReference type="Proteomes" id="UP000504609">
    <property type="component" value="Unplaced"/>
</dbReference>
<dbReference type="KEGG" id="cmos:111461850"/>
<comment type="function">
    <text evidence="2">Involved in regulation of actin and microtubule organization. Part of a WAVE complex that activates the Arp2/3 complex.</text>
</comment>
<gene>
    <name evidence="4" type="primary">LOC111461850</name>
</gene>